<feature type="compositionally biased region" description="Basic and acidic residues" evidence="1">
    <location>
        <begin position="375"/>
        <end position="406"/>
    </location>
</feature>
<organism evidence="2 3">
    <name type="scientific">Amniculicola lignicola CBS 123094</name>
    <dbReference type="NCBI Taxonomy" id="1392246"/>
    <lineage>
        <taxon>Eukaryota</taxon>
        <taxon>Fungi</taxon>
        <taxon>Dikarya</taxon>
        <taxon>Ascomycota</taxon>
        <taxon>Pezizomycotina</taxon>
        <taxon>Dothideomycetes</taxon>
        <taxon>Pleosporomycetidae</taxon>
        <taxon>Pleosporales</taxon>
        <taxon>Amniculicolaceae</taxon>
        <taxon>Amniculicola</taxon>
    </lineage>
</organism>
<dbReference type="AlphaFoldDB" id="A0A6A5WUX2"/>
<evidence type="ECO:0000313" key="3">
    <source>
        <dbReference type="Proteomes" id="UP000799779"/>
    </source>
</evidence>
<protein>
    <submittedName>
        <fullName evidence="2">Uncharacterized protein</fullName>
    </submittedName>
</protein>
<gene>
    <name evidence="2" type="ORF">P154DRAFT_520632</name>
</gene>
<name>A0A6A5WUX2_9PLEO</name>
<reference evidence="2" key="1">
    <citation type="journal article" date="2020" name="Stud. Mycol.">
        <title>101 Dothideomycetes genomes: a test case for predicting lifestyles and emergence of pathogens.</title>
        <authorList>
            <person name="Haridas S."/>
            <person name="Albert R."/>
            <person name="Binder M."/>
            <person name="Bloem J."/>
            <person name="Labutti K."/>
            <person name="Salamov A."/>
            <person name="Andreopoulos B."/>
            <person name="Baker S."/>
            <person name="Barry K."/>
            <person name="Bills G."/>
            <person name="Bluhm B."/>
            <person name="Cannon C."/>
            <person name="Castanera R."/>
            <person name="Culley D."/>
            <person name="Daum C."/>
            <person name="Ezra D."/>
            <person name="Gonzalez J."/>
            <person name="Henrissat B."/>
            <person name="Kuo A."/>
            <person name="Liang C."/>
            <person name="Lipzen A."/>
            <person name="Lutzoni F."/>
            <person name="Magnuson J."/>
            <person name="Mondo S."/>
            <person name="Nolan M."/>
            <person name="Ohm R."/>
            <person name="Pangilinan J."/>
            <person name="Park H.-J."/>
            <person name="Ramirez L."/>
            <person name="Alfaro M."/>
            <person name="Sun H."/>
            <person name="Tritt A."/>
            <person name="Yoshinaga Y."/>
            <person name="Zwiers L.-H."/>
            <person name="Turgeon B."/>
            <person name="Goodwin S."/>
            <person name="Spatafora J."/>
            <person name="Crous P."/>
            <person name="Grigoriev I."/>
        </authorList>
    </citation>
    <scope>NUCLEOTIDE SEQUENCE</scope>
    <source>
        <strain evidence="2">CBS 123094</strain>
    </source>
</reference>
<keyword evidence="3" id="KW-1185">Reference proteome</keyword>
<dbReference type="Proteomes" id="UP000799779">
    <property type="component" value="Unassembled WGS sequence"/>
</dbReference>
<feature type="compositionally biased region" description="Polar residues" evidence="1">
    <location>
        <begin position="10"/>
        <end position="26"/>
    </location>
</feature>
<feature type="region of interest" description="Disordered" evidence="1">
    <location>
        <begin position="1"/>
        <end position="43"/>
    </location>
</feature>
<sequence length="406" mass="45267">MVLQDLGDPSQDSFNGDPSSEYTSTGPRYDDSKFPQPLIGFGPSSVRMRSTTEATIRYAETQINRSMTALEAHTLASHLYDMERKKSYYAAAGFGMACWRFQATMSSNLFPWQTAKNGTPTVDPNKFLFVKGPAARIARHSTRFLAYWMLWESLGMMVGTIIVNPAAARETGKDPNLVQFKEDLKNSKAGGFSMVDVRLAQLEEERARAGISGDRLPPHAGAPRPMWGRPKPPVQKPGQESMGDDMSPTSGSGDDGWGSASVDSMNDFAPKDDSATPQQAVRPKPRRVDWDSPPSWQPQPKPPRNEDTSPMSGMFQDEGASRGQPKAGESAWERLRRGGGPSPGRNQGSPEQPRQEQREGSTLGDSWTFAETDDERERAREKAQREFDQRIERERQGKDFNDEKRW</sequence>
<accession>A0A6A5WUX2</accession>
<evidence type="ECO:0000256" key="1">
    <source>
        <dbReference type="SAM" id="MobiDB-lite"/>
    </source>
</evidence>
<proteinExistence type="predicted"/>
<dbReference type="OrthoDB" id="4204700at2759"/>
<feature type="compositionally biased region" description="Low complexity" evidence="1">
    <location>
        <begin position="247"/>
        <end position="264"/>
    </location>
</feature>
<evidence type="ECO:0000313" key="2">
    <source>
        <dbReference type="EMBL" id="KAF2002865.1"/>
    </source>
</evidence>
<feature type="region of interest" description="Disordered" evidence="1">
    <location>
        <begin position="208"/>
        <end position="406"/>
    </location>
</feature>
<dbReference type="EMBL" id="ML977575">
    <property type="protein sequence ID" value="KAF2002865.1"/>
    <property type="molecule type" value="Genomic_DNA"/>
</dbReference>